<evidence type="ECO:0000313" key="3">
    <source>
        <dbReference type="Proteomes" id="UP000694001"/>
    </source>
</evidence>
<evidence type="ECO:0000256" key="1">
    <source>
        <dbReference type="SAM" id="MobiDB-lite"/>
    </source>
</evidence>
<dbReference type="RefSeq" id="WP_218284497.1">
    <property type="nucleotide sequence ID" value="NZ_CP076448.1"/>
</dbReference>
<feature type="region of interest" description="Disordered" evidence="1">
    <location>
        <begin position="1"/>
        <end position="27"/>
    </location>
</feature>
<dbReference type="EMBL" id="CP076448">
    <property type="protein sequence ID" value="QXM23623.1"/>
    <property type="molecule type" value="Genomic_DNA"/>
</dbReference>
<keyword evidence="3" id="KW-1185">Reference proteome</keyword>
<dbReference type="InterPro" id="IPR008768">
    <property type="entry name" value="Gp9-like"/>
</dbReference>
<dbReference type="AlphaFoldDB" id="A0A975U0P7"/>
<name>A0A975U0P7_9PROT</name>
<organism evidence="2 3">
    <name type="scientific">Elioraea tepida</name>
    <dbReference type="NCBI Taxonomy" id="2843330"/>
    <lineage>
        <taxon>Bacteria</taxon>
        <taxon>Pseudomonadati</taxon>
        <taxon>Pseudomonadota</taxon>
        <taxon>Alphaproteobacteria</taxon>
        <taxon>Acetobacterales</taxon>
        <taxon>Elioraeaceae</taxon>
        <taxon>Elioraea</taxon>
    </lineage>
</organism>
<gene>
    <name evidence="2" type="ORF">KO353_09880</name>
</gene>
<sequence>MPDNLLEITLEDDAAPKPKGSRPADVPEKFWDEAAGEIRLEALLKSYRELERKLSRMVTVPGDDADEEERFRFFRAIGVPDTPDAYRIEPRHPLVTSDPEVNARLHKAGFTPAQVQLVYDLAAERLLPLIAEAAQMFEAERELDKLRAHFGGEERWQRAAKQLSAWGRANLPPAVFEALSSTASGVLALKAMMEKGEPTLIAKSEAEDTVTEEELRQMMRDPRYWRKRDPDFVARVTEGFRRLFPGEA</sequence>
<proteinExistence type="predicted"/>
<dbReference type="Pfam" id="PF05396">
    <property type="entry name" value="Phage_T7_Capsid"/>
    <property type="match status" value="1"/>
</dbReference>
<evidence type="ECO:0000313" key="2">
    <source>
        <dbReference type="EMBL" id="QXM23623.1"/>
    </source>
</evidence>
<accession>A0A975U0P7</accession>
<protein>
    <submittedName>
        <fullName evidence="2">Uncharacterized protein</fullName>
    </submittedName>
</protein>
<dbReference type="KEGG" id="elio:KO353_09880"/>
<dbReference type="Proteomes" id="UP000694001">
    <property type="component" value="Chromosome"/>
</dbReference>
<reference evidence="2" key="1">
    <citation type="submission" date="2021-06" db="EMBL/GenBank/DDBJ databases">
        <title>Elioraea tepida, sp. nov., a moderately thermophilic aerobic anoxygenic phototrophic bacterium isolated from an alkaline siliceous hot spring mat community in Yellowstone National Park, WY, USA.</title>
        <authorList>
            <person name="Saini M.K."/>
            <person name="Yoshida S."/>
            <person name="Sebastian A."/>
            <person name="Hirose S."/>
            <person name="Hara E."/>
            <person name="Tamaki H."/>
            <person name="Soulier N.T."/>
            <person name="Albert I."/>
            <person name="Hanada S."/>
            <person name="Bryant D.A."/>
            <person name="Tank M."/>
        </authorList>
    </citation>
    <scope>NUCLEOTIDE SEQUENCE</scope>
    <source>
        <strain evidence="2">MS-P2</strain>
    </source>
</reference>